<dbReference type="InterPro" id="IPR036890">
    <property type="entry name" value="HATPase_C_sf"/>
</dbReference>
<dbReference type="SMART" id="SM00387">
    <property type="entry name" value="HATPase_c"/>
    <property type="match status" value="1"/>
</dbReference>
<dbReference type="SUPFAM" id="SSF47384">
    <property type="entry name" value="Homodimeric domain of signal transducing histidine kinase"/>
    <property type="match status" value="1"/>
</dbReference>
<evidence type="ECO:0000259" key="13">
    <source>
        <dbReference type="PROSITE" id="PS50885"/>
    </source>
</evidence>
<evidence type="ECO:0000259" key="12">
    <source>
        <dbReference type="PROSITE" id="PS50109"/>
    </source>
</evidence>
<dbReference type="GO" id="GO:0016301">
    <property type="term" value="F:kinase activity"/>
    <property type="evidence" value="ECO:0007669"/>
    <property type="project" value="UniProtKB-KW"/>
</dbReference>
<dbReference type="PANTHER" id="PTHR45436">
    <property type="entry name" value="SENSOR HISTIDINE KINASE YKOH"/>
    <property type="match status" value="1"/>
</dbReference>
<evidence type="ECO:0000256" key="3">
    <source>
        <dbReference type="ARBA" id="ARBA00012438"/>
    </source>
</evidence>
<dbReference type="PRINTS" id="PR00344">
    <property type="entry name" value="BCTRLSENSOR"/>
</dbReference>
<dbReference type="Gene3D" id="3.30.565.10">
    <property type="entry name" value="Histidine kinase-like ATPase, C-terminal domain"/>
    <property type="match status" value="1"/>
</dbReference>
<dbReference type="EC" id="2.7.13.3" evidence="3"/>
<evidence type="ECO:0000256" key="11">
    <source>
        <dbReference type="SAM" id="Phobius"/>
    </source>
</evidence>
<evidence type="ECO:0000256" key="10">
    <source>
        <dbReference type="ARBA" id="ARBA00023136"/>
    </source>
</evidence>
<dbReference type="InterPro" id="IPR003594">
    <property type="entry name" value="HATPase_dom"/>
</dbReference>
<evidence type="ECO:0000256" key="4">
    <source>
        <dbReference type="ARBA" id="ARBA00022553"/>
    </source>
</evidence>
<comment type="caution">
    <text evidence="14">The sequence shown here is derived from an EMBL/GenBank/DDBJ whole genome shotgun (WGS) entry which is preliminary data.</text>
</comment>
<dbReference type="InterPro" id="IPR036097">
    <property type="entry name" value="HisK_dim/P_sf"/>
</dbReference>
<dbReference type="Gene3D" id="1.10.287.130">
    <property type="match status" value="1"/>
</dbReference>
<proteinExistence type="predicted"/>
<keyword evidence="5" id="KW-0808">Transferase</keyword>
<dbReference type="InterPro" id="IPR005467">
    <property type="entry name" value="His_kinase_dom"/>
</dbReference>
<keyword evidence="7 14" id="KW-0418">Kinase</keyword>
<dbReference type="Pfam" id="PF00512">
    <property type="entry name" value="HisKA"/>
    <property type="match status" value="1"/>
</dbReference>
<evidence type="ECO:0000256" key="1">
    <source>
        <dbReference type="ARBA" id="ARBA00000085"/>
    </source>
</evidence>
<feature type="domain" description="HAMP" evidence="13">
    <location>
        <begin position="120"/>
        <end position="173"/>
    </location>
</feature>
<dbReference type="RefSeq" id="WP_183260902.1">
    <property type="nucleotide sequence ID" value="NZ_BAAAVZ010000008.1"/>
</dbReference>
<dbReference type="CDD" id="cd00075">
    <property type="entry name" value="HATPase"/>
    <property type="match status" value="1"/>
</dbReference>
<keyword evidence="15" id="KW-1185">Reference proteome</keyword>
<keyword evidence="10 11" id="KW-0472">Membrane</keyword>
<evidence type="ECO:0000256" key="2">
    <source>
        <dbReference type="ARBA" id="ARBA00004370"/>
    </source>
</evidence>
<dbReference type="PROSITE" id="PS50885">
    <property type="entry name" value="HAMP"/>
    <property type="match status" value="1"/>
</dbReference>
<dbReference type="PANTHER" id="PTHR45436:SF8">
    <property type="entry name" value="HISTIDINE KINASE"/>
    <property type="match status" value="1"/>
</dbReference>
<dbReference type="InterPro" id="IPR004358">
    <property type="entry name" value="Sig_transdc_His_kin-like_C"/>
</dbReference>
<name>A0ABR6KXG9_9HYPH</name>
<evidence type="ECO:0000256" key="5">
    <source>
        <dbReference type="ARBA" id="ARBA00022679"/>
    </source>
</evidence>
<accession>A0ABR6KXG9</accession>
<evidence type="ECO:0000256" key="8">
    <source>
        <dbReference type="ARBA" id="ARBA00022989"/>
    </source>
</evidence>
<dbReference type="InterPro" id="IPR003660">
    <property type="entry name" value="HAMP_dom"/>
</dbReference>
<evidence type="ECO:0000256" key="9">
    <source>
        <dbReference type="ARBA" id="ARBA00023012"/>
    </source>
</evidence>
<dbReference type="Pfam" id="PF00672">
    <property type="entry name" value="HAMP"/>
    <property type="match status" value="1"/>
</dbReference>
<feature type="transmembrane region" description="Helical" evidence="11">
    <location>
        <begin position="95"/>
        <end position="120"/>
    </location>
</feature>
<keyword evidence="4" id="KW-0597">Phosphoprotein</keyword>
<evidence type="ECO:0000313" key="15">
    <source>
        <dbReference type="Proteomes" id="UP000539538"/>
    </source>
</evidence>
<comment type="catalytic activity">
    <reaction evidence="1">
        <text>ATP + protein L-histidine = ADP + protein N-phospho-L-histidine.</text>
        <dbReference type="EC" id="2.7.13.3"/>
    </reaction>
</comment>
<protein>
    <recommendedName>
        <fullName evidence="3">histidine kinase</fullName>
        <ecNumber evidence="3">2.7.13.3</ecNumber>
    </recommendedName>
</protein>
<reference evidence="14 15" key="1">
    <citation type="submission" date="2020-08" db="EMBL/GenBank/DDBJ databases">
        <title>Genomic Encyclopedia of Type Strains, Phase IV (KMG-IV): sequencing the most valuable type-strain genomes for metagenomic binning, comparative biology and taxonomic classification.</title>
        <authorList>
            <person name="Goeker M."/>
        </authorList>
    </citation>
    <scope>NUCLEOTIDE SEQUENCE [LARGE SCALE GENOMIC DNA]</scope>
    <source>
        <strain evidence="14 15">DSM 7050</strain>
    </source>
</reference>
<evidence type="ECO:0000256" key="7">
    <source>
        <dbReference type="ARBA" id="ARBA00022777"/>
    </source>
</evidence>
<dbReference type="Pfam" id="PF02518">
    <property type="entry name" value="HATPase_c"/>
    <property type="match status" value="1"/>
</dbReference>
<keyword evidence="6 11" id="KW-0812">Transmembrane</keyword>
<dbReference type="Proteomes" id="UP000539538">
    <property type="component" value="Unassembled WGS sequence"/>
</dbReference>
<dbReference type="SMART" id="SM00388">
    <property type="entry name" value="HisKA"/>
    <property type="match status" value="1"/>
</dbReference>
<gene>
    <name evidence="14" type="ORF">GGQ99_000857</name>
</gene>
<keyword evidence="8 11" id="KW-1133">Transmembrane helix</keyword>
<organism evidence="14 15">
    <name type="scientific">Aminobacter niigataensis</name>
    <dbReference type="NCBI Taxonomy" id="83265"/>
    <lineage>
        <taxon>Bacteria</taxon>
        <taxon>Pseudomonadati</taxon>
        <taxon>Pseudomonadota</taxon>
        <taxon>Alphaproteobacteria</taxon>
        <taxon>Hyphomicrobiales</taxon>
        <taxon>Phyllobacteriaceae</taxon>
        <taxon>Aminobacter</taxon>
    </lineage>
</organism>
<dbReference type="SUPFAM" id="SSF158472">
    <property type="entry name" value="HAMP domain-like"/>
    <property type="match status" value="1"/>
</dbReference>
<dbReference type="SMART" id="SM00304">
    <property type="entry name" value="HAMP"/>
    <property type="match status" value="1"/>
</dbReference>
<comment type="subcellular location">
    <subcellularLocation>
        <location evidence="2">Membrane</location>
    </subcellularLocation>
</comment>
<evidence type="ECO:0000313" key="14">
    <source>
        <dbReference type="EMBL" id="MBB4649135.1"/>
    </source>
</evidence>
<dbReference type="InterPro" id="IPR050428">
    <property type="entry name" value="TCS_sensor_his_kinase"/>
</dbReference>
<dbReference type="PROSITE" id="PS50109">
    <property type="entry name" value="HIS_KIN"/>
    <property type="match status" value="1"/>
</dbReference>
<dbReference type="InterPro" id="IPR003661">
    <property type="entry name" value="HisK_dim/P_dom"/>
</dbReference>
<dbReference type="SUPFAM" id="SSF55874">
    <property type="entry name" value="ATPase domain of HSP90 chaperone/DNA topoisomerase II/histidine kinase"/>
    <property type="match status" value="1"/>
</dbReference>
<dbReference type="EMBL" id="JACHOT010000001">
    <property type="protein sequence ID" value="MBB4649135.1"/>
    <property type="molecule type" value="Genomic_DNA"/>
</dbReference>
<keyword evidence="9" id="KW-0902">Two-component regulatory system</keyword>
<evidence type="ECO:0000256" key="6">
    <source>
        <dbReference type="ARBA" id="ARBA00022692"/>
    </source>
</evidence>
<feature type="domain" description="Histidine kinase" evidence="12">
    <location>
        <begin position="181"/>
        <end position="395"/>
    </location>
</feature>
<sequence>MAYEARGLSGATAMIASHGLTLTAEHSVYTLLSKDGDVLAGNAGFADVPLGLSTRTPTYHNESLANYRLFREELGDGYNLVAGLSYDDTYRLRKIALFSFGCATAIVLALGLGSGAVLAFRTRRRIAALSDTMKAFGAGELTTRLPVSPQNDDIDTLAREINSTLVQLESSIAAMKQVTTDIAHDLKTPIGRLLLLLEAALDSPDQASAETHIATAMDEVTQIANTFEALLRISHISSGARTSRFVSLDPYEIIKDIYEIYQPIAEDAGRSMNLEPEDRASRFAISADRDLLRQMCVNLVVNAIRHTHEGASIRLGVSYGHRSCSILIADTGPGIPAEERHKVFKRFYRLEKSRTTEGTGLGLSLVKAISDFHDASISLADNAPGLVVEIKFSQA</sequence>